<feature type="transmembrane region" description="Helical" evidence="1">
    <location>
        <begin position="34"/>
        <end position="51"/>
    </location>
</feature>
<keyword evidence="1" id="KW-0812">Transmembrane</keyword>
<sequence length="145" mass="16343">MKNLKTLKLGYFAFVIVMVALFITTLLADNGVSTGAALGSAGLVFLGFSYLRSERHRSKFPLDTLIEREGEVVVFNQIYKLKEEPLKIGVRDIHALNFAHHYLGVILNNNGRGYDLSFPYKEAELKAHLRAIIGEETFDKIRINT</sequence>
<protein>
    <submittedName>
        <fullName evidence="2">Uncharacterized protein</fullName>
    </submittedName>
</protein>
<keyword evidence="3" id="KW-1185">Reference proteome</keyword>
<dbReference type="OrthoDB" id="6332214at2"/>
<evidence type="ECO:0000313" key="3">
    <source>
        <dbReference type="Proteomes" id="UP000175691"/>
    </source>
</evidence>
<dbReference type="EMBL" id="MDHN01000037">
    <property type="protein sequence ID" value="OFC69695.1"/>
    <property type="molecule type" value="Genomic_DNA"/>
</dbReference>
<evidence type="ECO:0000313" key="2">
    <source>
        <dbReference type="EMBL" id="OFC69695.1"/>
    </source>
</evidence>
<organism evidence="2 3">
    <name type="scientific">Alteromonas confluentis</name>
    <dbReference type="NCBI Taxonomy" id="1656094"/>
    <lineage>
        <taxon>Bacteria</taxon>
        <taxon>Pseudomonadati</taxon>
        <taxon>Pseudomonadota</taxon>
        <taxon>Gammaproteobacteria</taxon>
        <taxon>Alteromonadales</taxon>
        <taxon>Alteromonadaceae</taxon>
        <taxon>Alteromonas/Salinimonas group</taxon>
        <taxon>Alteromonas</taxon>
    </lineage>
</organism>
<keyword evidence="1" id="KW-0472">Membrane</keyword>
<gene>
    <name evidence="2" type="ORF">BFC18_16635</name>
</gene>
<dbReference type="RefSeq" id="WP_070126493.1">
    <property type="nucleotide sequence ID" value="NZ_MDHN01000037.1"/>
</dbReference>
<dbReference type="AlphaFoldDB" id="A0A1E7Z821"/>
<dbReference type="Proteomes" id="UP000175691">
    <property type="component" value="Unassembled WGS sequence"/>
</dbReference>
<feature type="transmembrane region" description="Helical" evidence="1">
    <location>
        <begin position="9"/>
        <end position="28"/>
    </location>
</feature>
<evidence type="ECO:0000256" key="1">
    <source>
        <dbReference type="SAM" id="Phobius"/>
    </source>
</evidence>
<reference evidence="2 3" key="1">
    <citation type="submission" date="2016-08" db="EMBL/GenBank/DDBJ databases">
        <authorList>
            <person name="Seilhamer J.J."/>
        </authorList>
    </citation>
    <scope>NUCLEOTIDE SEQUENCE [LARGE SCALE GENOMIC DNA]</scope>
    <source>
        <strain evidence="2 3">KCTC 42603</strain>
    </source>
</reference>
<keyword evidence="1" id="KW-1133">Transmembrane helix</keyword>
<name>A0A1E7Z821_9ALTE</name>
<comment type="caution">
    <text evidence="2">The sequence shown here is derived from an EMBL/GenBank/DDBJ whole genome shotgun (WGS) entry which is preliminary data.</text>
</comment>
<proteinExistence type="predicted"/>
<accession>A0A1E7Z821</accession>